<protein>
    <submittedName>
        <fullName evidence="1">Uncharacterized protein</fullName>
    </submittedName>
</protein>
<reference evidence="1" key="2">
    <citation type="submission" date="2023-05" db="EMBL/GenBank/DDBJ databases">
        <authorList>
            <consortium name="Lawrence Berkeley National Laboratory"/>
            <person name="Steindorff A."/>
            <person name="Hensen N."/>
            <person name="Bonometti L."/>
            <person name="Westerberg I."/>
            <person name="Brannstrom I.O."/>
            <person name="Guillou S."/>
            <person name="Cros-Aarteil S."/>
            <person name="Calhoun S."/>
            <person name="Haridas S."/>
            <person name="Kuo A."/>
            <person name="Mondo S."/>
            <person name="Pangilinan J."/>
            <person name="Riley R."/>
            <person name="Labutti K."/>
            <person name="Andreopoulos B."/>
            <person name="Lipzen A."/>
            <person name="Chen C."/>
            <person name="Yanf M."/>
            <person name="Daum C."/>
            <person name="Ng V."/>
            <person name="Clum A."/>
            <person name="Ohm R."/>
            <person name="Martin F."/>
            <person name="Silar P."/>
            <person name="Natvig D."/>
            <person name="Lalanne C."/>
            <person name="Gautier V."/>
            <person name="Ament-Velasquez S.L."/>
            <person name="Kruys A."/>
            <person name="Hutchinson M.I."/>
            <person name="Powell A.J."/>
            <person name="Barry K."/>
            <person name="Miller A.N."/>
            <person name="Grigoriev I.V."/>
            <person name="Debuchy R."/>
            <person name="Gladieux P."/>
            <person name="Thoren M.H."/>
            <person name="Johannesson H."/>
        </authorList>
    </citation>
    <scope>NUCLEOTIDE SEQUENCE</scope>
    <source>
        <strain evidence="1">CBS 990.96</strain>
    </source>
</reference>
<dbReference type="EMBL" id="MU865398">
    <property type="protein sequence ID" value="KAK4224262.1"/>
    <property type="molecule type" value="Genomic_DNA"/>
</dbReference>
<proteinExistence type="predicted"/>
<sequence length="211" mass="24160">MSTASDSPTPPPITGADVYDIHKDLTSKYNKYKKRIAYLWSNMDASQRAEYMQKTAPDNKVLLSPADTSLGDLNKLVPDWNVRDVARDPKVFLDILKHRTGNELVHQYLFGPDGPPGDYDYIIDMIETGQLQPVNPEADMVHHHLRELTFTMNIRYIGTPDMKTYPLEKNLQRGLLVCQSYGEVILKRQFYLLQAIDGMVDAILDIYPDRE</sequence>
<evidence type="ECO:0000313" key="1">
    <source>
        <dbReference type="EMBL" id="KAK4224262.1"/>
    </source>
</evidence>
<dbReference type="Proteomes" id="UP001301958">
    <property type="component" value="Unassembled WGS sequence"/>
</dbReference>
<evidence type="ECO:0000313" key="2">
    <source>
        <dbReference type="Proteomes" id="UP001301958"/>
    </source>
</evidence>
<reference evidence="1" key="1">
    <citation type="journal article" date="2023" name="Mol. Phylogenet. Evol.">
        <title>Genome-scale phylogeny and comparative genomics of the fungal order Sordariales.</title>
        <authorList>
            <person name="Hensen N."/>
            <person name="Bonometti L."/>
            <person name="Westerberg I."/>
            <person name="Brannstrom I.O."/>
            <person name="Guillou S."/>
            <person name="Cros-Aarteil S."/>
            <person name="Calhoun S."/>
            <person name="Haridas S."/>
            <person name="Kuo A."/>
            <person name="Mondo S."/>
            <person name="Pangilinan J."/>
            <person name="Riley R."/>
            <person name="LaButti K."/>
            <person name="Andreopoulos B."/>
            <person name="Lipzen A."/>
            <person name="Chen C."/>
            <person name="Yan M."/>
            <person name="Daum C."/>
            <person name="Ng V."/>
            <person name="Clum A."/>
            <person name="Steindorff A."/>
            <person name="Ohm R.A."/>
            <person name="Martin F."/>
            <person name="Silar P."/>
            <person name="Natvig D.O."/>
            <person name="Lalanne C."/>
            <person name="Gautier V."/>
            <person name="Ament-Velasquez S.L."/>
            <person name="Kruys A."/>
            <person name="Hutchinson M.I."/>
            <person name="Powell A.J."/>
            <person name="Barry K."/>
            <person name="Miller A.N."/>
            <person name="Grigoriev I.V."/>
            <person name="Debuchy R."/>
            <person name="Gladieux P."/>
            <person name="Hiltunen Thoren M."/>
            <person name="Johannesson H."/>
        </authorList>
    </citation>
    <scope>NUCLEOTIDE SEQUENCE</scope>
    <source>
        <strain evidence="1">CBS 990.96</strain>
    </source>
</reference>
<dbReference type="AlphaFoldDB" id="A0AAN7BJ61"/>
<dbReference type="PANTHER" id="PTHR40788:SF1">
    <property type="entry name" value="IPA PROTEIN"/>
    <property type="match status" value="1"/>
</dbReference>
<dbReference type="PANTHER" id="PTHR40788">
    <property type="entry name" value="CLR5 DOMAIN-CONTAINING PROTEIN-RELATED"/>
    <property type="match status" value="1"/>
</dbReference>
<organism evidence="1 2">
    <name type="scientific">Podospora fimiseda</name>
    <dbReference type="NCBI Taxonomy" id="252190"/>
    <lineage>
        <taxon>Eukaryota</taxon>
        <taxon>Fungi</taxon>
        <taxon>Dikarya</taxon>
        <taxon>Ascomycota</taxon>
        <taxon>Pezizomycotina</taxon>
        <taxon>Sordariomycetes</taxon>
        <taxon>Sordariomycetidae</taxon>
        <taxon>Sordariales</taxon>
        <taxon>Podosporaceae</taxon>
        <taxon>Podospora</taxon>
    </lineage>
</organism>
<comment type="caution">
    <text evidence="1">The sequence shown here is derived from an EMBL/GenBank/DDBJ whole genome shotgun (WGS) entry which is preliminary data.</text>
</comment>
<accession>A0AAN7BJ61</accession>
<keyword evidence="2" id="KW-1185">Reference proteome</keyword>
<gene>
    <name evidence="1" type="ORF">QBC38DRAFT_371401</name>
</gene>
<name>A0AAN7BJ61_9PEZI</name>